<sequence>MLTSSNADPAFTKNGFCNWKNALEKKKGFQKHESSDSHMEAVARYVTAPATVIGDIGDLLCERHALEKSKNRKKRDEKYTSPEIQNEMLEAMALGMMRKISANIQNATFFTIMADETADVSNKEQLVICIWWVDDCFVIHEDFIGMHPLERTTADQVVAILKNALLRMNLNIQHARGQCYDGAATMASEKTGVATQIKTINGKCLYTHCYGHALNLAVADAIKSV</sequence>
<feature type="domain" description="DUF4371" evidence="1">
    <location>
        <begin position="74"/>
        <end position="190"/>
    </location>
</feature>
<reference evidence="2 3" key="1">
    <citation type="submission" date="2022-05" db="EMBL/GenBank/DDBJ databases">
        <authorList>
            <consortium name="Genoscope - CEA"/>
            <person name="William W."/>
        </authorList>
    </citation>
    <scope>NUCLEOTIDE SEQUENCE [LARGE SCALE GENOMIC DNA]</scope>
</reference>
<proteinExistence type="predicted"/>
<organism evidence="2 3">
    <name type="scientific">Porites lobata</name>
    <dbReference type="NCBI Taxonomy" id="104759"/>
    <lineage>
        <taxon>Eukaryota</taxon>
        <taxon>Metazoa</taxon>
        <taxon>Cnidaria</taxon>
        <taxon>Anthozoa</taxon>
        <taxon>Hexacorallia</taxon>
        <taxon>Scleractinia</taxon>
        <taxon>Fungiina</taxon>
        <taxon>Poritidae</taxon>
        <taxon>Porites</taxon>
    </lineage>
</organism>
<dbReference type="InterPro" id="IPR012337">
    <property type="entry name" value="RNaseH-like_sf"/>
</dbReference>
<accession>A0ABN8SCP5</accession>
<dbReference type="SUPFAM" id="SSF53098">
    <property type="entry name" value="Ribonuclease H-like"/>
    <property type="match status" value="1"/>
</dbReference>
<protein>
    <recommendedName>
        <fullName evidence="1">DUF4371 domain-containing protein</fullName>
    </recommendedName>
</protein>
<comment type="caution">
    <text evidence="2">The sequence shown here is derived from an EMBL/GenBank/DDBJ whole genome shotgun (WGS) entry which is preliminary data.</text>
</comment>
<keyword evidence="3" id="KW-1185">Reference proteome</keyword>
<gene>
    <name evidence="2" type="ORF">PLOB_00041319</name>
</gene>
<dbReference type="PANTHER" id="PTHR45749">
    <property type="match status" value="1"/>
</dbReference>
<dbReference type="Proteomes" id="UP001159405">
    <property type="component" value="Unassembled WGS sequence"/>
</dbReference>
<evidence type="ECO:0000313" key="3">
    <source>
        <dbReference type="Proteomes" id="UP001159405"/>
    </source>
</evidence>
<dbReference type="Pfam" id="PF14291">
    <property type="entry name" value="DUF4371"/>
    <property type="match status" value="1"/>
</dbReference>
<name>A0ABN8SCP5_9CNID</name>
<dbReference type="InterPro" id="IPR025398">
    <property type="entry name" value="DUF4371"/>
</dbReference>
<evidence type="ECO:0000313" key="2">
    <source>
        <dbReference type="EMBL" id="CAH3188740.1"/>
    </source>
</evidence>
<dbReference type="EMBL" id="CALNXK010000648">
    <property type="protein sequence ID" value="CAH3188740.1"/>
    <property type="molecule type" value="Genomic_DNA"/>
</dbReference>
<dbReference type="PANTHER" id="PTHR45749:SF14">
    <property type="entry name" value="TTF-TYPE DOMAIN-CONTAINING PROTEIN"/>
    <property type="match status" value="1"/>
</dbReference>
<evidence type="ECO:0000259" key="1">
    <source>
        <dbReference type="Pfam" id="PF14291"/>
    </source>
</evidence>